<keyword evidence="1" id="KW-0472">Membrane</keyword>
<organism evidence="2 3">
    <name type="scientific">Chryseobacterium vrystaatense</name>
    <dbReference type="NCBI Taxonomy" id="307480"/>
    <lineage>
        <taxon>Bacteria</taxon>
        <taxon>Pseudomonadati</taxon>
        <taxon>Bacteroidota</taxon>
        <taxon>Flavobacteriia</taxon>
        <taxon>Flavobacteriales</taxon>
        <taxon>Weeksellaceae</taxon>
        <taxon>Chryseobacterium group</taxon>
        <taxon>Chryseobacterium</taxon>
    </lineage>
</organism>
<keyword evidence="1" id="KW-0812">Transmembrane</keyword>
<dbReference type="EMBL" id="FQVE01000002">
    <property type="protein sequence ID" value="SHF34936.1"/>
    <property type="molecule type" value="Genomic_DNA"/>
</dbReference>
<reference evidence="3" key="1">
    <citation type="submission" date="2016-11" db="EMBL/GenBank/DDBJ databases">
        <authorList>
            <person name="Varghese N."/>
            <person name="Submissions S."/>
        </authorList>
    </citation>
    <scope>NUCLEOTIDE SEQUENCE [LARGE SCALE GENOMIC DNA]</scope>
    <source>
        <strain evidence="3">YR203</strain>
    </source>
</reference>
<proteinExistence type="predicted"/>
<protein>
    <submittedName>
        <fullName evidence="2">Uncharacterized protein</fullName>
    </submittedName>
</protein>
<dbReference type="AlphaFoldDB" id="A0A1M5AXR5"/>
<dbReference type="Proteomes" id="UP000184108">
    <property type="component" value="Unassembled WGS sequence"/>
</dbReference>
<sequence>MRKIYYFPGLISAIAMPLIFWYYGNLKFEEINLNVIDIGLPAKLSKDRGNLNFTFEPLRNLDYKKIKVQPKQAKENSSLYVSEIKKLKERNKQRTGIEFILNENNTYGDFISILNDLHITKSEEYALDLEKTGHLFVIQRYIPPVVEECLLCNDTIATFADSEADSRGYTKFTEILALLPKEAFFIIFGFLFLVNISMLSIKERFQLRY</sequence>
<keyword evidence="1" id="KW-1133">Transmembrane helix</keyword>
<gene>
    <name evidence="2" type="ORF">SAMN02787073_2060</name>
</gene>
<evidence type="ECO:0000313" key="2">
    <source>
        <dbReference type="EMBL" id="SHF34936.1"/>
    </source>
</evidence>
<dbReference type="RefSeq" id="WP_073173213.1">
    <property type="nucleotide sequence ID" value="NZ_FQVE01000002.1"/>
</dbReference>
<feature type="transmembrane region" description="Helical" evidence="1">
    <location>
        <begin position="183"/>
        <end position="201"/>
    </location>
</feature>
<feature type="transmembrane region" description="Helical" evidence="1">
    <location>
        <begin position="5"/>
        <end position="24"/>
    </location>
</feature>
<evidence type="ECO:0000256" key="1">
    <source>
        <dbReference type="SAM" id="Phobius"/>
    </source>
</evidence>
<name>A0A1M5AXR5_9FLAO</name>
<evidence type="ECO:0000313" key="3">
    <source>
        <dbReference type="Proteomes" id="UP000184108"/>
    </source>
</evidence>
<accession>A0A1M5AXR5</accession>